<feature type="region of interest" description="Disordered" evidence="1">
    <location>
        <begin position="311"/>
        <end position="332"/>
    </location>
</feature>
<evidence type="ECO:0000313" key="3">
    <source>
        <dbReference type="Proteomes" id="UP000054937"/>
    </source>
</evidence>
<organism evidence="2 3">
    <name type="scientific">Pseudocohnilembus persalinus</name>
    <name type="common">Ciliate</name>
    <dbReference type="NCBI Taxonomy" id="266149"/>
    <lineage>
        <taxon>Eukaryota</taxon>
        <taxon>Sar</taxon>
        <taxon>Alveolata</taxon>
        <taxon>Ciliophora</taxon>
        <taxon>Intramacronucleata</taxon>
        <taxon>Oligohymenophorea</taxon>
        <taxon>Scuticociliatia</taxon>
        <taxon>Philasterida</taxon>
        <taxon>Pseudocohnilembidae</taxon>
        <taxon>Pseudocohnilembus</taxon>
    </lineage>
</organism>
<dbReference type="EMBL" id="LDAU01000120">
    <property type="protein sequence ID" value="KRX04202.1"/>
    <property type="molecule type" value="Genomic_DNA"/>
</dbReference>
<dbReference type="InParanoid" id="A0A0V0QQA1"/>
<dbReference type="AlphaFoldDB" id="A0A0V0QQA1"/>
<protein>
    <submittedName>
        <fullName evidence="2">Uncharacterized protein</fullName>
    </submittedName>
</protein>
<feature type="region of interest" description="Disordered" evidence="1">
    <location>
        <begin position="224"/>
        <end position="283"/>
    </location>
</feature>
<keyword evidence="3" id="KW-1185">Reference proteome</keyword>
<proteinExistence type="predicted"/>
<dbReference type="Proteomes" id="UP000054937">
    <property type="component" value="Unassembled WGS sequence"/>
</dbReference>
<evidence type="ECO:0000256" key="1">
    <source>
        <dbReference type="SAM" id="MobiDB-lite"/>
    </source>
</evidence>
<gene>
    <name evidence="2" type="ORF">PPERSA_11326</name>
</gene>
<sequence>MQDRIEQEHKQKEEKIKKQEKQNEREQNIQKMKTFFKANYYEKQIDVQEKIIALCKNQSGIILQGVNINKTLNNFPHLLKQIQQDTCIKNGKKMKLNINKVNVGIQQQDEFLKEDLMLEQKSNMKQFCDFQKNNSEFNSQLNQNSVCLYQDNNENIIQMRDDKNIQLENNIILNQLYTPSQSTQATNFNTQMNGFFKTLGQNQSNIKKIVSQQLSPRMDVANYKLKDQTNDSSKNKNRKKRQIQKSSLKKNQKSQYLDQIQKNKQVKNNQSISSSSLLSQQTPMFKADGKSIYKNIKNSNKGDEKELIQQKSQTSNMLTFESSQTPRKKSQRNYIKQIQDKNIFKKKLYEQNQQIQRKDIRKNIQPLQIDRLNTNVELFKKQNSTQTQTIQQYNLSQSKCFTGPDFTDVSENSNITFLRKFNYKLGQKEKMERKQQEQDLIPIQMLQGKQIIDVSKQPYQQNIKKEKFNEKVQIEKNNFNSNYISQLKYLNKLSNSKSLYSIINPTQFQ</sequence>
<reference evidence="2 3" key="1">
    <citation type="journal article" date="2015" name="Sci. Rep.">
        <title>Genome of the facultative scuticociliatosis pathogen Pseudocohnilembus persalinus provides insight into its virulence through horizontal gene transfer.</title>
        <authorList>
            <person name="Xiong J."/>
            <person name="Wang G."/>
            <person name="Cheng J."/>
            <person name="Tian M."/>
            <person name="Pan X."/>
            <person name="Warren A."/>
            <person name="Jiang C."/>
            <person name="Yuan D."/>
            <person name="Miao W."/>
        </authorList>
    </citation>
    <scope>NUCLEOTIDE SEQUENCE [LARGE SCALE GENOMIC DNA]</scope>
    <source>
        <strain evidence="2">36N120E</strain>
    </source>
</reference>
<evidence type="ECO:0000313" key="2">
    <source>
        <dbReference type="EMBL" id="KRX04202.1"/>
    </source>
</evidence>
<feature type="compositionally biased region" description="Polar residues" evidence="1">
    <location>
        <begin position="311"/>
        <end position="325"/>
    </location>
</feature>
<feature type="region of interest" description="Disordered" evidence="1">
    <location>
        <begin position="1"/>
        <end position="26"/>
    </location>
</feature>
<feature type="compositionally biased region" description="Basic residues" evidence="1">
    <location>
        <begin position="235"/>
        <end position="252"/>
    </location>
</feature>
<comment type="caution">
    <text evidence="2">The sequence shown here is derived from an EMBL/GenBank/DDBJ whole genome shotgun (WGS) entry which is preliminary data.</text>
</comment>
<feature type="compositionally biased region" description="Low complexity" evidence="1">
    <location>
        <begin position="253"/>
        <end position="281"/>
    </location>
</feature>
<accession>A0A0V0QQA1</accession>
<name>A0A0V0QQA1_PSEPJ</name>